<keyword evidence="3" id="KW-1185">Reference proteome</keyword>
<feature type="non-terminal residue" evidence="2">
    <location>
        <position position="529"/>
    </location>
</feature>
<evidence type="ECO:0000256" key="1">
    <source>
        <dbReference type="SAM" id="MobiDB-lite"/>
    </source>
</evidence>
<feature type="region of interest" description="Disordered" evidence="1">
    <location>
        <begin position="419"/>
        <end position="439"/>
    </location>
</feature>
<name>A0ABR5J692_9ACTN</name>
<feature type="compositionally biased region" description="Basic and acidic residues" evidence="1">
    <location>
        <begin position="350"/>
        <end position="376"/>
    </location>
</feature>
<sequence length="529" mass="59327">SEADELDSLLRELPFADRSDLDSADSGLGDLPKVPGGAEEFGPKAPEAVPGAATTMDKRVGQALKHLGEQARRHGMDPDERRELTRKITEDSAAGKYREAAEGLRELQDKVAVAGLGERLQHFRRHLDGGYDRVSGLGMRRSEWYRRALDIESSAQHGTPHETTELLRQYDDRLGELRDEVAARGDASSLDDELRAARWLSDSRRAREEALGMTPERGAEWASRCDTAASAEDELKILSEYEAELAALDIARRLGDLEKLGASERELGEWGRRFEQHGLRDDIKEQYDRRVRHLREDAETADLRRRLEELKAGGPDAEGFDDFDGPVGSGKDAEPNTKATAEEPGGAADEPGKKAASEHDEWEARERRWVAEREEALGMPPKERRRWAERRAGARTGEERDHVDIEHLERLRDLSREREVRQIRDGDPDGPARTEEQRKAWNRRFEAAARNPEATDLLLEEYRRHSADLRDAELARLDDALTAPDPLNPLNRRIDQELDALPASAKAAAARDSATLLERLGRLGLDGDG</sequence>
<comment type="caution">
    <text evidence="2">The sequence shown here is derived from an EMBL/GenBank/DDBJ whole genome shotgun (WGS) entry which is preliminary data.</text>
</comment>
<accession>A0ABR5J692</accession>
<evidence type="ECO:0000313" key="2">
    <source>
        <dbReference type="EMBL" id="KOG88973.1"/>
    </source>
</evidence>
<feature type="region of interest" description="Disordered" evidence="1">
    <location>
        <begin position="15"/>
        <end position="50"/>
    </location>
</feature>
<organism evidence="2 3">
    <name type="scientific">Streptomyces varsoviensis</name>
    <dbReference type="NCBI Taxonomy" id="67373"/>
    <lineage>
        <taxon>Bacteria</taxon>
        <taxon>Bacillati</taxon>
        <taxon>Actinomycetota</taxon>
        <taxon>Actinomycetes</taxon>
        <taxon>Kitasatosporales</taxon>
        <taxon>Streptomycetaceae</taxon>
        <taxon>Streptomyces</taxon>
    </lineage>
</organism>
<dbReference type="EMBL" id="LGUT01001415">
    <property type="protein sequence ID" value="KOG88973.1"/>
    <property type="molecule type" value="Genomic_DNA"/>
</dbReference>
<proteinExistence type="predicted"/>
<feature type="region of interest" description="Disordered" evidence="1">
    <location>
        <begin position="310"/>
        <end position="403"/>
    </location>
</feature>
<feature type="non-terminal residue" evidence="2">
    <location>
        <position position="1"/>
    </location>
</feature>
<protein>
    <submittedName>
        <fullName evidence="2">Uncharacterized protein</fullName>
    </submittedName>
</protein>
<dbReference type="Proteomes" id="UP000037020">
    <property type="component" value="Unassembled WGS sequence"/>
</dbReference>
<evidence type="ECO:0000313" key="3">
    <source>
        <dbReference type="Proteomes" id="UP000037020"/>
    </source>
</evidence>
<feature type="compositionally biased region" description="Basic and acidic residues" evidence="1">
    <location>
        <begin position="389"/>
        <end position="403"/>
    </location>
</feature>
<reference evidence="2 3" key="1">
    <citation type="submission" date="2015-07" db="EMBL/GenBank/DDBJ databases">
        <authorList>
            <person name="Ju K.-S."/>
            <person name="Doroghazi J.R."/>
            <person name="Metcalf W.W."/>
        </authorList>
    </citation>
    <scope>NUCLEOTIDE SEQUENCE [LARGE SCALE GENOMIC DNA]</scope>
    <source>
        <strain evidence="2 3">NRRL B-3589</strain>
    </source>
</reference>
<gene>
    <name evidence="2" type="ORF">ADK38_16815</name>
</gene>